<keyword evidence="1 4" id="KW-0378">Hydrolase</keyword>
<dbReference type="Proteomes" id="UP000294641">
    <property type="component" value="Unassembled WGS sequence"/>
</dbReference>
<dbReference type="Gene3D" id="2.30.30.170">
    <property type="match status" value="2"/>
</dbReference>
<dbReference type="Gene3D" id="1.10.530.10">
    <property type="match status" value="1"/>
</dbReference>
<evidence type="ECO:0000313" key="4">
    <source>
        <dbReference type="EMBL" id="STX08731.1"/>
    </source>
</evidence>
<dbReference type="GO" id="GO:0033925">
    <property type="term" value="F:mannosyl-glycoprotein endo-beta-N-acetylglucosaminidase activity"/>
    <property type="evidence" value="ECO:0007669"/>
    <property type="project" value="UniProtKB-EC"/>
</dbReference>
<gene>
    <name evidence="4" type="primary">lytB</name>
    <name evidence="5" type="ORF">DFR61_11537</name>
    <name evidence="4" type="ORF">NCTC10597_00397</name>
</gene>
<dbReference type="EMBL" id="UGNP01000001">
    <property type="protein sequence ID" value="STX08731.1"/>
    <property type="molecule type" value="Genomic_DNA"/>
</dbReference>
<dbReference type="InterPro" id="IPR038200">
    <property type="entry name" value="GW_dom_sf"/>
</dbReference>
<keyword evidence="2" id="KW-0732">Signal</keyword>
<name>A0A8B4Q6Z1_9BACL</name>
<evidence type="ECO:0000256" key="1">
    <source>
        <dbReference type="ARBA" id="ARBA00022801"/>
    </source>
</evidence>
<keyword evidence="4" id="KW-0326">Glycosidase</keyword>
<dbReference type="Gene3D" id="2.30.30.40">
    <property type="entry name" value="SH3 Domains"/>
    <property type="match status" value="1"/>
</dbReference>
<evidence type="ECO:0000313" key="5">
    <source>
        <dbReference type="EMBL" id="TDR38662.1"/>
    </source>
</evidence>
<accession>A0A8B4Q6Z1</accession>
<dbReference type="AlphaFoldDB" id="A0A8B4Q6Z1"/>
<dbReference type="Proteomes" id="UP000254330">
    <property type="component" value="Unassembled WGS sequence"/>
</dbReference>
<organism evidence="4 6">
    <name type="scientific">Kurthia zopfii</name>
    <dbReference type="NCBI Taxonomy" id="1650"/>
    <lineage>
        <taxon>Bacteria</taxon>
        <taxon>Bacillati</taxon>
        <taxon>Bacillota</taxon>
        <taxon>Bacilli</taxon>
        <taxon>Bacillales</taxon>
        <taxon>Caryophanaceae</taxon>
        <taxon>Kurthia</taxon>
    </lineage>
</organism>
<reference evidence="5 7" key="2">
    <citation type="submission" date="2019-03" db="EMBL/GenBank/DDBJ databases">
        <title>Genomic Encyclopedia of Type Strains, Phase IV (KMG-IV): sequencing the most valuable type-strain genomes for metagenomic binning, comparative biology and taxonomic classification.</title>
        <authorList>
            <person name="Goeker M."/>
        </authorList>
    </citation>
    <scope>NUCLEOTIDE SEQUENCE [LARGE SCALE GENOMIC DNA]</scope>
    <source>
        <strain evidence="5 7">DSM 20580</strain>
    </source>
</reference>
<dbReference type="GO" id="GO:0004040">
    <property type="term" value="F:amidase activity"/>
    <property type="evidence" value="ECO:0007669"/>
    <property type="project" value="InterPro"/>
</dbReference>
<evidence type="ECO:0000259" key="3">
    <source>
        <dbReference type="SMART" id="SM00047"/>
    </source>
</evidence>
<evidence type="ECO:0000313" key="6">
    <source>
        <dbReference type="Proteomes" id="UP000254330"/>
    </source>
</evidence>
<sequence length="520" mass="58620">MFRLTIKRMMMVAAVAFFVVFATSGFTSQAAKETQIAELKSTTAKFYKTPSKKAKYVKAQTTDLKRSYYVRESKKADGTTYYRLEKGATSLGWVETKFLKRTSRTVINTQKKTMYLMNEGFAYTMPATTSANQSYNLSIRRGNSVAITRYEKLGNAYWYKGKIAGTSKTRWIHADNLTNNGYVGLNLRKPSNVTTKQLQQLLLSKGKTPDNILYRLAPEFVKAQNTSGVNAQFMFAHAALETGWGSSVISQYKNNFFGYQAYDSCPTSCAQYFPTGGEGLKFYASKIVNNYLTTGGAYYNGMNVLDMNVRYATDKDWGGKIAYIMNSIKPYDANYYSKVKASTKRIPVIANYSSEIPAGKPRPDRFEDFLGGVVGNVTADQATVYAIPYIYGPRLNAYKKGTKITLKGYHSDVKEFKNSAGKNSRWLRVKTGGREGWVRSDQVKTTNLAFTNIDANLREDAGTSFIQVSNAKKNTPLKLVLKSGKPVTKKDKKKATWYQIYEPKTKKKAWIRTDLIEIYR</sequence>
<feature type="chain" id="PRO_5039087624" evidence="2">
    <location>
        <begin position="23"/>
        <end position="520"/>
    </location>
</feature>
<dbReference type="PANTHER" id="PTHR33308">
    <property type="entry name" value="PEPTIDOGLYCAN HYDROLASE FLGJ"/>
    <property type="match status" value="1"/>
</dbReference>
<dbReference type="EMBL" id="SNZG01000015">
    <property type="protein sequence ID" value="TDR38662.1"/>
    <property type="molecule type" value="Genomic_DNA"/>
</dbReference>
<evidence type="ECO:0000256" key="2">
    <source>
        <dbReference type="SAM" id="SignalP"/>
    </source>
</evidence>
<dbReference type="Pfam" id="PF01832">
    <property type="entry name" value="Glucosaminidase"/>
    <property type="match status" value="1"/>
</dbReference>
<dbReference type="SMART" id="SM00047">
    <property type="entry name" value="LYZ2"/>
    <property type="match status" value="1"/>
</dbReference>
<dbReference type="PANTHER" id="PTHR33308:SF9">
    <property type="entry name" value="PEPTIDOGLYCAN HYDROLASE FLGJ"/>
    <property type="match status" value="1"/>
</dbReference>
<feature type="signal peptide" evidence="2">
    <location>
        <begin position="1"/>
        <end position="22"/>
    </location>
</feature>
<protein>
    <submittedName>
        <fullName evidence="4 5">Endo-beta-N-acetylglucosaminidase</fullName>
        <ecNumber evidence="4">3.2.1.96</ecNumber>
    </submittedName>
</protein>
<dbReference type="EC" id="3.2.1.96" evidence="4"/>
<evidence type="ECO:0000313" key="7">
    <source>
        <dbReference type="Proteomes" id="UP000294641"/>
    </source>
</evidence>
<feature type="domain" description="Mannosyl-glycoprotein endo-beta-N-acetylglucosamidase-like" evidence="3">
    <location>
        <begin position="202"/>
        <end position="337"/>
    </location>
</feature>
<keyword evidence="7" id="KW-1185">Reference proteome</keyword>
<comment type="caution">
    <text evidence="4">The sequence shown here is derived from an EMBL/GenBank/DDBJ whole genome shotgun (WGS) entry which is preliminary data.</text>
</comment>
<dbReference type="InterPro" id="IPR002901">
    <property type="entry name" value="MGlyc_endo_b_GlcNAc-like_dom"/>
</dbReference>
<proteinExistence type="predicted"/>
<reference evidence="4 6" key="1">
    <citation type="submission" date="2018-06" db="EMBL/GenBank/DDBJ databases">
        <authorList>
            <consortium name="Pathogen Informatics"/>
            <person name="Doyle S."/>
        </authorList>
    </citation>
    <scope>NUCLEOTIDE SEQUENCE [LARGE SCALE GENOMIC DNA]</scope>
    <source>
        <strain evidence="4 6">NCTC10597</strain>
    </source>
</reference>
<dbReference type="InterPro" id="IPR051056">
    <property type="entry name" value="Glycosyl_Hydrolase_73"/>
</dbReference>